<dbReference type="InterPro" id="IPR009620">
    <property type="entry name" value="UPF0236"/>
</dbReference>
<evidence type="ECO:0000313" key="2">
    <source>
        <dbReference type="EMBL" id="PDO09135.1"/>
    </source>
</evidence>
<dbReference type="EMBL" id="MOXJ01000111">
    <property type="protein sequence ID" value="PDO09135.1"/>
    <property type="molecule type" value="Genomic_DNA"/>
</dbReference>
<comment type="caution">
    <text evidence="2">The sequence shown here is derived from an EMBL/GenBank/DDBJ whole genome shotgun (WGS) entry which is preliminary data.</text>
</comment>
<protein>
    <submittedName>
        <fullName evidence="2">Uncharacterized protein</fullName>
    </submittedName>
</protein>
<evidence type="ECO:0000313" key="3">
    <source>
        <dbReference type="Proteomes" id="UP000243688"/>
    </source>
</evidence>
<dbReference type="Proteomes" id="UP000243688">
    <property type="component" value="Unassembled WGS sequence"/>
</dbReference>
<dbReference type="Pfam" id="PF06782">
    <property type="entry name" value="UPF0236"/>
    <property type="match status" value="1"/>
</dbReference>
<organism evidence="2 3">
    <name type="scientific">Candidatus Reconcilbacillus cellulovorans</name>
    <dbReference type="NCBI Taxonomy" id="1906605"/>
    <lineage>
        <taxon>Bacteria</taxon>
        <taxon>Bacillati</taxon>
        <taxon>Bacillota</taxon>
        <taxon>Bacilli</taxon>
        <taxon>Bacillales</taxon>
        <taxon>Paenibacillaceae</taxon>
        <taxon>Candidatus Reconcilbacillus</taxon>
    </lineage>
</organism>
<proteinExistence type="inferred from homology"/>
<gene>
    <name evidence="2" type="ORF">BLM47_14350</name>
</gene>
<accession>A0A2A6DWM0</accession>
<evidence type="ECO:0000256" key="1">
    <source>
        <dbReference type="ARBA" id="ARBA00006539"/>
    </source>
</evidence>
<sequence>MDEQTWLVVNGDGAEWIGECESYFHRCVYTLVRFHVARSLRRRRPGARHGGRWRRGMRTGCWRWWRPCRRSGFRIGGERNGRPTALICGVTGRIWLTIGRFCKQPGSIQRG</sequence>
<comment type="similarity">
    <text evidence="1">Belongs to the UPF0236 family.</text>
</comment>
<name>A0A2A6DWM0_9BACL</name>
<dbReference type="AlphaFoldDB" id="A0A2A6DWM0"/>
<reference evidence="2 3" key="1">
    <citation type="submission" date="2016-12" db="EMBL/GenBank/DDBJ databases">
        <title>Candidatus Reconcilibacillus cellulovorans genome.</title>
        <authorList>
            <person name="Kolinko S."/>
            <person name="Wu Y.-W."/>
            <person name="Tachea F."/>
            <person name="Denzel E."/>
            <person name="Hiras J."/>
            <person name="Baecker N."/>
            <person name="Chan L.J."/>
            <person name="Eichorst S.A."/>
            <person name="Frey D."/>
            <person name="Adams P.D."/>
            <person name="Pray T."/>
            <person name="Tanjore D."/>
            <person name="Petzold C.J."/>
            <person name="Gladden J.M."/>
            <person name="Simmons B.A."/>
            <person name="Singer S.W."/>
        </authorList>
    </citation>
    <scope>NUCLEOTIDE SEQUENCE [LARGE SCALE GENOMIC DNA]</scope>
    <source>
        <strain evidence="2">JTherm</strain>
    </source>
</reference>